<reference evidence="2 3" key="1">
    <citation type="submission" date="2016-12" db="EMBL/GenBank/DDBJ databases">
        <title>The genome of dimorphic prosthecate Glycocaulis alkaliphilus 6b-8t, isolated from crude oil dictates its adaptability in petroleum environments.</title>
        <authorList>
            <person name="Wu X.-L."/>
            <person name="Geng S."/>
        </authorList>
    </citation>
    <scope>NUCLEOTIDE SEQUENCE [LARGE SCALE GENOMIC DNA]</scope>
    <source>
        <strain evidence="2 3">6B-8</strain>
    </source>
</reference>
<accession>A0A3T0EBY0</accession>
<keyword evidence="3" id="KW-1185">Reference proteome</keyword>
<protein>
    <recommendedName>
        <fullName evidence="1">RES domain-containing protein</fullName>
    </recommendedName>
</protein>
<evidence type="ECO:0000259" key="1">
    <source>
        <dbReference type="SMART" id="SM00953"/>
    </source>
</evidence>
<evidence type="ECO:0000313" key="2">
    <source>
        <dbReference type="EMBL" id="AZU04746.1"/>
    </source>
</evidence>
<dbReference type="InterPro" id="IPR014914">
    <property type="entry name" value="RES_dom"/>
</dbReference>
<dbReference type="AlphaFoldDB" id="A0A3T0EBY0"/>
<evidence type="ECO:0000313" key="3">
    <source>
        <dbReference type="Proteomes" id="UP000286954"/>
    </source>
</evidence>
<dbReference type="EMBL" id="CP018911">
    <property type="protein sequence ID" value="AZU04746.1"/>
    <property type="molecule type" value="Genomic_DNA"/>
</dbReference>
<proteinExistence type="predicted"/>
<sequence length="162" mass="17676">MGTGHGLSRFSPPPGNRSFKVLYAGLDLETAIAEAVIRDRFEGGVSRDLAESELDRWVVSEIAVRRALPVLDVRGLALQVLNVNTDIAAARNQTLAQQFSAALHAIPSVQGLLYRSRISGVDCIAVYDRAVKSALWASHAINLDRAERLDDALRELEITLVD</sequence>
<dbReference type="SMART" id="SM00953">
    <property type="entry name" value="RES"/>
    <property type="match status" value="1"/>
</dbReference>
<feature type="domain" description="RES" evidence="1">
    <location>
        <begin position="2"/>
        <end position="138"/>
    </location>
</feature>
<name>A0A3T0EBY0_9PROT</name>
<dbReference type="KEGG" id="gak:X907_2231"/>
<organism evidence="2 3">
    <name type="scientific">Glycocaulis alkaliphilus</name>
    <dbReference type="NCBI Taxonomy" id="1434191"/>
    <lineage>
        <taxon>Bacteria</taxon>
        <taxon>Pseudomonadati</taxon>
        <taxon>Pseudomonadota</taxon>
        <taxon>Alphaproteobacteria</taxon>
        <taxon>Maricaulales</taxon>
        <taxon>Maricaulaceae</taxon>
        <taxon>Glycocaulis</taxon>
    </lineage>
</organism>
<dbReference type="Proteomes" id="UP000286954">
    <property type="component" value="Chromosome"/>
</dbReference>
<dbReference type="Pfam" id="PF08808">
    <property type="entry name" value="RES"/>
    <property type="match status" value="1"/>
</dbReference>
<gene>
    <name evidence="2" type="ORF">X907_2231</name>
</gene>